<evidence type="ECO:0000256" key="1">
    <source>
        <dbReference type="SAM" id="MobiDB-lite"/>
    </source>
</evidence>
<sequence length="137" mass="14855">MEDRIDCTDLTLPDLVEDQVTLSHSRLQKQLLPPGASGLPQDWLKNAVPTPCIIGDLLRPFGGTGGRVPTSLVSPQRHPAHSTCENHAYAATQLVRKRQRANQEASGSPQPTAESDLLDRRADARGILEAEEGGEEL</sequence>
<dbReference type="EMBL" id="JAKZEL010000016">
    <property type="protein sequence ID" value="KAI4536281.1"/>
    <property type="molecule type" value="Genomic_DNA"/>
</dbReference>
<organism evidence="2 3">
    <name type="scientific">Ovis ammon polii</name>
    <dbReference type="NCBI Taxonomy" id="230172"/>
    <lineage>
        <taxon>Eukaryota</taxon>
        <taxon>Metazoa</taxon>
        <taxon>Chordata</taxon>
        <taxon>Craniata</taxon>
        <taxon>Vertebrata</taxon>
        <taxon>Euteleostomi</taxon>
        <taxon>Mammalia</taxon>
        <taxon>Eutheria</taxon>
        <taxon>Laurasiatheria</taxon>
        <taxon>Artiodactyla</taxon>
        <taxon>Ruminantia</taxon>
        <taxon>Pecora</taxon>
        <taxon>Bovidae</taxon>
        <taxon>Caprinae</taxon>
        <taxon>Ovis</taxon>
    </lineage>
</organism>
<feature type="compositionally biased region" description="Polar residues" evidence="1">
    <location>
        <begin position="102"/>
        <end position="113"/>
    </location>
</feature>
<comment type="caution">
    <text evidence="2">The sequence shown here is derived from an EMBL/GenBank/DDBJ whole genome shotgun (WGS) entry which is preliminary data.</text>
</comment>
<evidence type="ECO:0000313" key="3">
    <source>
        <dbReference type="Proteomes" id="UP001214576"/>
    </source>
</evidence>
<feature type="region of interest" description="Disordered" evidence="1">
    <location>
        <begin position="96"/>
        <end position="137"/>
    </location>
</feature>
<name>A0AAD4U0K5_OVIAM</name>
<accession>A0AAD4U0K5</accession>
<keyword evidence="3" id="KW-1185">Reference proteome</keyword>
<dbReference type="Proteomes" id="UP001214576">
    <property type="component" value="Unassembled WGS sequence"/>
</dbReference>
<gene>
    <name evidence="2" type="ORF">MG293_013673</name>
</gene>
<feature type="compositionally biased region" description="Basic and acidic residues" evidence="1">
    <location>
        <begin position="117"/>
        <end position="128"/>
    </location>
</feature>
<dbReference type="AlphaFoldDB" id="A0AAD4U0K5"/>
<proteinExistence type="predicted"/>
<reference evidence="2" key="1">
    <citation type="submission" date="2022-03" db="EMBL/GenBank/DDBJ databases">
        <title>Genomic analyses of argali, domestic sheep and their hybrids provide insights into chromosomal evolution, heterosis and genetic basis of agronomic traits.</title>
        <authorList>
            <person name="Li M."/>
        </authorList>
    </citation>
    <scope>NUCLEOTIDE SEQUENCE</scope>
    <source>
        <strain evidence="2">CAU-MHL-2022a</strain>
        <tissue evidence="2">Skin</tissue>
    </source>
</reference>
<evidence type="ECO:0000313" key="2">
    <source>
        <dbReference type="EMBL" id="KAI4536281.1"/>
    </source>
</evidence>
<protein>
    <submittedName>
        <fullName evidence="2">Uncharacterized protein</fullName>
    </submittedName>
</protein>